<dbReference type="PROSITE" id="PS50853">
    <property type="entry name" value="FN3"/>
    <property type="match status" value="4"/>
</dbReference>
<feature type="domain" description="Fibronectin type-III" evidence="2">
    <location>
        <begin position="16"/>
        <end position="109"/>
    </location>
</feature>
<evidence type="ECO:0000256" key="1">
    <source>
        <dbReference type="SAM" id="Phobius"/>
    </source>
</evidence>
<dbReference type="GO" id="GO:0016020">
    <property type="term" value="C:membrane"/>
    <property type="evidence" value="ECO:0007669"/>
    <property type="project" value="UniProtKB-SubCell"/>
</dbReference>
<reference evidence="4" key="1">
    <citation type="submission" date="2022-11" db="UniProtKB">
        <authorList>
            <consortium name="WormBaseParasite"/>
        </authorList>
    </citation>
    <scope>IDENTIFICATION</scope>
</reference>
<dbReference type="PANTHER" id="PTHR46957">
    <property type="entry name" value="CYTOKINE RECEPTOR"/>
    <property type="match status" value="1"/>
</dbReference>
<keyword evidence="1" id="KW-1133">Transmembrane helix</keyword>
<dbReference type="CDD" id="cd00063">
    <property type="entry name" value="FN3"/>
    <property type="match status" value="4"/>
</dbReference>
<dbReference type="Gene3D" id="2.60.40.10">
    <property type="entry name" value="Immunoglobulins"/>
    <property type="match status" value="4"/>
</dbReference>
<dbReference type="InterPro" id="IPR003961">
    <property type="entry name" value="FN3_dom"/>
</dbReference>
<dbReference type="InterPro" id="IPR050713">
    <property type="entry name" value="RTP_Phos/Ushers"/>
</dbReference>
<keyword evidence="1" id="KW-0812">Transmembrane</keyword>
<feature type="domain" description="Fibronectin type-III" evidence="2">
    <location>
        <begin position="114"/>
        <end position="207"/>
    </location>
</feature>
<dbReference type="SMART" id="SM00060">
    <property type="entry name" value="FN3"/>
    <property type="match status" value="4"/>
</dbReference>
<evidence type="ECO:0000259" key="2">
    <source>
        <dbReference type="PROSITE" id="PS50853"/>
    </source>
</evidence>
<keyword evidence="1" id="KW-0472">Membrane</keyword>
<feature type="domain" description="Fibronectin type-III" evidence="2">
    <location>
        <begin position="308"/>
        <end position="403"/>
    </location>
</feature>
<dbReference type="InterPro" id="IPR013783">
    <property type="entry name" value="Ig-like_fold"/>
</dbReference>
<evidence type="ECO:0000313" key="4">
    <source>
        <dbReference type="WBParaSite" id="PSU_v2.g7842.t1"/>
    </source>
</evidence>
<dbReference type="Pfam" id="PF00041">
    <property type="entry name" value="fn3"/>
    <property type="match status" value="3"/>
</dbReference>
<keyword evidence="3" id="KW-1185">Reference proteome</keyword>
<dbReference type="Proteomes" id="UP000887577">
    <property type="component" value="Unplaced"/>
</dbReference>
<name>A0A914ZC69_9BILA</name>
<dbReference type="InterPro" id="IPR036116">
    <property type="entry name" value="FN3_sf"/>
</dbReference>
<feature type="domain" description="Fibronectin type-III" evidence="2">
    <location>
        <begin position="208"/>
        <end position="307"/>
    </location>
</feature>
<proteinExistence type="predicted"/>
<organism evidence="3 4">
    <name type="scientific">Panagrolaimus superbus</name>
    <dbReference type="NCBI Taxonomy" id="310955"/>
    <lineage>
        <taxon>Eukaryota</taxon>
        <taxon>Metazoa</taxon>
        <taxon>Ecdysozoa</taxon>
        <taxon>Nematoda</taxon>
        <taxon>Chromadorea</taxon>
        <taxon>Rhabditida</taxon>
        <taxon>Tylenchina</taxon>
        <taxon>Panagrolaimomorpha</taxon>
        <taxon>Panagrolaimoidea</taxon>
        <taxon>Panagrolaimidae</taxon>
        <taxon>Panagrolaimus</taxon>
    </lineage>
</organism>
<dbReference type="WBParaSite" id="PSU_v2.g7842.t1">
    <property type="protein sequence ID" value="PSU_v2.g7842.t1"/>
    <property type="gene ID" value="PSU_v2.g7842"/>
</dbReference>
<dbReference type="SUPFAM" id="SSF49265">
    <property type="entry name" value="Fibronectin type III"/>
    <property type="match status" value="3"/>
</dbReference>
<feature type="transmembrane region" description="Helical" evidence="1">
    <location>
        <begin position="434"/>
        <end position="457"/>
    </location>
</feature>
<dbReference type="AlphaFoldDB" id="A0A914ZC69"/>
<accession>A0A914ZC69</accession>
<evidence type="ECO:0000313" key="3">
    <source>
        <dbReference type="Proteomes" id="UP000887577"/>
    </source>
</evidence>
<protein>
    <submittedName>
        <fullName evidence="4">Fibronectin type-III domain-containing protein</fullName>
    </submittedName>
</protein>
<sequence length="535" mass="60028">MQISCQPKIFVLKPLAPSKPQVTSYTEKTVTLSWSQSSALAHKPIIRYSILVSQLDDENIRVISTKSNATTAIVSGLHPYTRYAFSVRAENAAGHSNFGPEIIFRTLGEAPTTAPIIVSITNGSDGCVNVEWRAPPISNGQIVGYRIMVHKIGNGAMREWYLKGNRQSLCSLAYFSEFMLSIEADNGFGYSPTVTQKFTTDQKSPEGPPEMIQIRALKADAVMVSWHEPLIPNGIITTYMIYYREVKSQRPYTTVRLLVKPDEPSKSFSYNVTKLKSFTTYKFLLSGATDKGEGPKSSAMQVTTDHAIPTIPKIVNISYECDKDVTVHWTPLSTPISFYRVLVHLSGKPAAYNTTEQRMDLSGLLPNFKYSVQISAVLKSVFDNNTFLESNFSKPEIFQIHGRCQLQSSICSTFNHNCVPITTRAGTTTDSSSLSFVIIFLGVLFFAICGILFLCMVKKQCIFVKEYLKKADRKYPQETISLVYDANEPIVGEPITVERFDKYFEEMSANDNELFIQQFEVCFSFSGFLWAKKMQ</sequence>
<dbReference type="PANTHER" id="PTHR46957:SF3">
    <property type="entry name" value="CYTOKINE RECEPTOR"/>
    <property type="match status" value="1"/>
</dbReference>